<feature type="signal peptide" evidence="1">
    <location>
        <begin position="1"/>
        <end position="22"/>
    </location>
</feature>
<gene>
    <name evidence="2" type="ORF">BDW42DRAFT_190594</name>
</gene>
<reference evidence="3" key="1">
    <citation type="submission" date="2017-12" db="EMBL/GenBank/DDBJ databases">
        <authorList>
            <consortium name="DOE Joint Genome Institute"/>
            <person name="Mondo S.J."/>
            <person name="Kjaerbolling I."/>
            <person name="Vesth T.C."/>
            <person name="Frisvad J.C."/>
            <person name="Nybo J.L."/>
            <person name="Theobald S."/>
            <person name="Kuo A."/>
            <person name="Bowyer P."/>
            <person name="Matsuda Y."/>
            <person name="Lyhne E.K."/>
            <person name="Kogle M.E."/>
            <person name="Clum A."/>
            <person name="Lipzen A."/>
            <person name="Salamov A."/>
            <person name="Ngan C.Y."/>
            <person name="Daum C."/>
            <person name="Chiniquy J."/>
            <person name="Barry K."/>
            <person name="LaButti K."/>
            <person name="Haridas S."/>
            <person name="Simmons B.A."/>
            <person name="Magnuson J.K."/>
            <person name="Mortensen U.H."/>
            <person name="Larsen T.O."/>
            <person name="Grigoriev I.V."/>
            <person name="Baker S.E."/>
            <person name="Andersen M.R."/>
            <person name="Nordberg H.P."/>
            <person name="Cantor M.N."/>
            <person name="Hua S.X."/>
        </authorList>
    </citation>
    <scope>NUCLEOTIDE SEQUENCE [LARGE SCALE GENOMIC DNA]</scope>
    <source>
        <strain evidence="3">IBT 19404</strain>
    </source>
</reference>
<organism evidence="2 3">
    <name type="scientific">Aspergillus taichungensis</name>
    <dbReference type="NCBI Taxonomy" id="482145"/>
    <lineage>
        <taxon>Eukaryota</taxon>
        <taxon>Fungi</taxon>
        <taxon>Dikarya</taxon>
        <taxon>Ascomycota</taxon>
        <taxon>Pezizomycotina</taxon>
        <taxon>Eurotiomycetes</taxon>
        <taxon>Eurotiomycetidae</taxon>
        <taxon>Eurotiales</taxon>
        <taxon>Aspergillaceae</taxon>
        <taxon>Aspergillus</taxon>
        <taxon>Aspergillus subgen. Circumdati</taxon>
    </lineage>
</organism>
<protein>
    <submittedName>
        <fullName evidence="2">Uncharacterized protein</fullName>
    </submittedName>
</protein>
<dbReference type="OrthoDB" id="5426294at2759"/>
<keyword evidence="3" id="KW-1185">Reference proteome</keyword>
<evidence type="ECO:0000313" key="3">
    <source>
        <dbReference type="Proteomes" id="UP000235023"/>
    </source>
</evidence>
<name>A0A2J5I7Q5_9EURO</name>
<proteinExistence type="predicted"/>
<evidence type="ECO:0000256" key="1">
    <source>
        <dbReference type="SAM" id="SignalP"/>
    </source>
</evidence>
<dbReference type="EMBL" id="KZ559502">
    <property type="protein sequence ID" value="PLN85833.1"/>
    <property type="molecule type" value="Genomic_DNA"/>
</dbReference>
<sequence>MTPSTFFVKLLSLLAFAIPVYSQIGYDENSNTLLCSKPGYESSPTAGDAVCAVNGTGFALSHRTNIAVPETILCDAPSLKENTSLQGILHKKPNNKSQTQPRFTFIPLPPPVTLGYLPAPETVHAEPVASCSDPWERMPDGRARLTACT</sequence>
<keyword evidence="1" id="KW-0732">Signal</keyword>
<evidence type="ECO:0000313" key="2">
    <source>
        <dbReference type="EMBL" id="PLN85833.1"/>
    </source>
</evidence>
<feature type="chain" id="PRO_5014453388" evidence="1">
    <location>
        <begin position="23"/>
        <end position="149"/>
    </location>
</feature>
<dbReference type="AlphaFoldDB" id="A0A2J5I7Q5"/>
<dbReference type="Proteomes" id="UP000235023">
    <property type="component" value="Unassembled WGS sequence"/>
</dbReference>
<accession>A0A2J5I7Q5</accession>